<protein>
    <recommendedName>
        <fullName evidence="4">Hydrophobin</fullName>
    </recommendedName>
</protein>
<evidence type="ECO:0008006" key="4">
    <source>
        <dbReference type="Google" id="ProtNLM"/>
    </source>
</evidence>
<evidence type="ECO:0000313" key="3">
    <source>
        <dbReference type="Proteomes" id="UP000077266"/>
    </source>
</evidence>
<gene>
    <name evidence="2" type="ORF">EXIGLDRAFT_735665</name>
</gene>
<keyword evidence="3" id="KW-1185">Reference proteome</keyword>
<dbReference type="AlphaFoldDB" id="A0A165PHC0"/>
<sequence length="53" mass="5396">MKFSLSTLVALAFVTVGVLGQSCNDRNDCPGSDVCCGGEHPIHACTLALAAVC</sequence>
<dbReference type="InParanoid" id="A0A165PHC0"/>
<evidence type="ECO:0000256" key="1">
    <source>
        <dbReference type="SAM" id="SignalP"/>
    </source>
</evidence>
<keyword evidence="1" id="KW-0732">Signal</keyword>
<dbReference type="PROSITE" id="PS51257">
    <property type="entry name" value="PROKAR_LIPOPROTEIN"/>
    <property type="match status" value="1"/>
</dbReference>
<evidence type="ECO:0000313" key="2">
    <source>
        <dbReference type="EMBL" id="KZW02179.1"/>
    </source>
</evidence>
<reference evidence="2 3" key="1">
    <citation type="journal article" date="2016" name="Mol. Biol. Evol.">
        <title>Comparative Genomics of Early-Diverging Mushroom-Forming Fungi Provides Insights into the Origins of Lignocellulose Decay Capabilities.</title>
        <authorList>
            <person name="Nagy L.G."/>
            <person name="Riley R."/>
            <person name="Tritt A."/>
            <person name="Adam C."/>
            <person name="Daum C."/>
            <person name="Floudas D."/>
            <person name="Sun H."/>
            <person name="Yadav J.S."/>
            <person name="Pangilinan J."/>
            <person name="Larsson K.H."/>
            <person name="Matsuura K."/>
            <person name="Barry K."/>
            <person name="Labutti K."/>
            <person name="Kuo R."/>
            <person name="Ohm R.A."/>
            <person name="Bhattacharya S.S."/>
            <person name="Shirouzu T."/>
            <person name="Yoshinaga Y."/>
            <person name="Martin F.M."/>
            <person name="Grigoriev I.V."/>
            <person name="Hibbett D.S."/>
        </authorList>
    </citation>
    <scope>NUCLEOTIDE SEQUENCE [LARGE SCALE GENOMIC DNA]</scope>
    <source>
        <strain evidence="2 3">HHB12029</strain>
    </source>
</reference>
<accession>A0A165PHC0</accession>
<feature type="chain" id="PRO_5007864038" description="Hydrophobin" evidence="1">
    <location>
        <begin position="21"/>
        <end position="53"/>
    </location>
</feature>
<dbReference type="EMBL" id="KV425889">
    <property type="protein sequence ID" value="KZW02179.1"/>
    <property type="molecule type" value="Genomic_DNA"/>
</dbReference>
<name>A0A165PHC0_EXIGL</name>
<feature type="signal peptide" evidence="1">
    <location>
        <begin position="1"/>
        <end position="20"/>
    </location>
</feature>
<organism evidence="2 3">
    <name type="scientific">Exidia glandulosa HHB12029</name>
    <dbReference type="NCBI Taxonomy" id="1314781"/>
    <lineage>
        <taxon>Eukaryota</taxon>
        <taxon>Fungi</taxon>
        <taxon>Dikarya</taxon>
        <taxon>Basidiomycota</taxon>
        <taxon>Agaricomycotina</taxon>
        <taxon>Agaricomycetes</taxon>
        <taxon>Auriculariales</taxon>
        <taxon>Exidiaceae</taxon>
        <taxon>Exidia</taxon>
    </lineage>
</organism>
<proteinExistence type="predicted"/>
<dbReference type="Proteomes" id="UP000077266">
    <property type="component" value="Unassembled WGS sequence"/>
</dbReference>